<dbReference type="EMBL" id="CP133148">
    <property type="protein sequence ID" value="WVT04223.1"/>
    <property type="molecule type" value="Genomic_DNA"/>
</dbReference>
<dbReference type="RefSeq" id="WP_331373406.1">
    <property type="nucleotide sequence ID" value="NZ_CP133148.1"/>
</dbReference>
<name>A0ABZ2BBT6_9HYPH</name>
<evidence type="ECO:0000313" key="1">
    <source>
        <dbReference type="EMBL" id="WVT04223.1"/>
    </source>
</evidence>
<protein>
    <submittedName>
        <fullName evidence="1">Uncharacterized protein</fullName>
    </submittedName>
</protein>
<reference evidence="1" key="1">
    <citation type="submission" date="2023-08" db="EMBL/GenBank/DDBJ databases">
        <title>Complete genome sequence of Sinorhizobium chiapanecum ITTG S70 isolated from Acaciella angustissima nodules in Chiapas-Mexico.</title>
        <authorList>
            <person name="Rincon-Rosales R."/>
            <person name="Rogel M.A."/>
            <person name="Rincon-Medina C.I."/>
            <person name="Guerrero G."/>
            <person name="Manzano-Gomez L.A."/>
            <person name="Lopez-Lopez A."/>
            <person name="Rincon Molina F.A."/>
            <person name="Martinez-Romero E."/>
        </authorList>
    </citation>
    <scope>NUCLEOTIDE SEQUENCE</scope>
    <source>
        <strain evidence="1">ITTG S70</strain>
    </source>
</reference>
<evidence type="ECO:0000313" key="2">
    <source>
        <dbReference type="Proteomes" id="UP001432360"/>
    </source>
</evidence>
<accession>A0ABZ2BBT6</accession>
<keyword evidence="2" id="KW-1185">Reference proteome</keyword>
<dbReference type="Proteomes" id="UP001432360">
    <property type="component" value="Chromosome"/>
</dbReference>
<sequence>MEEQFSLAPPERSELASIVHVAVLLFTLPLHDLGRMQSLDGLSIAVEGSILLAPNAFRSPGIAAILAKFPHALRLERCSMRSTTMGLDDANSLMLLSR</sequence>
<gene>
    <name evidence="1" type="ORF">RB548_02060</name>
</gene>
<organism evidence="1 2">
    <name type="scientific">Sinorhizobium chiapasense</name>
    <dbReference type="NCBI Taxonomy" id="501572"/>
    <lineage>
        <taxon>Bacteria</taxon>
        <taxon>Pseudomonadati</taxon>
        <taxon>Pseudomonadota</taxon>
        <taxon>Alphaproteobacteria</taxon>
        <taxon>Hyphomicrobiales</taxon>
        <taxon>Rhizobiaceae</taxon>
        <taxon>Sinorhizobium/Ensifer group</taxon>
        <taxon>Sinorhizobium</taxon>
    </lineage>
</organism>
<proteinExistence type="predicted"/>